<gene>
    <name evidence="3" type="ORF">GA0074692_4839</name>
</gene>
<dbReference type="Proteomes" id="UP000198959">
    <property type="component" value="Unassembled WGS sequence"/>
</dbReference>
<keyword evidence="4" id="KW-1185">Reference proteome</keyword>
<accession>A0A1C6T7Z3</accession>
<dbReference type="RefSeq" id="WP_091647685.1">
    <property type="nucleotide sequence ID" value="NZ_FMHW01000002.1"/>
</dbReference>
<evidence type="ECO:0000313" key="3">
    <source>
        <dbReference type="EMBL" id="SCL37940.1"/>
    </source>
</evidence>
<feature type="transmembrane region" description="Helical" evidence="2">
    <location>
        <begin position="201"/>
        <end position="219"/>
    </location>
</feature>
<keyword evidence="2" id="KW-1133">Transmembrane helix</keyword>
<evidence type="ECO:0000313" key="4">
    <source>
        <dbReference type="Proteomes" id="UP000198959"/>
    </source>
</evidence>
<proteinExistence type="predicted"/>
<feature type="transmembrane region" description="Helical" evidence="2">
    <location>
        <begin position="231"/>
        <end position="254"/>
    </location>
</feature>
<keyword evidence="2" id="KW-0812">Transmembrane</keyword>
<feature type="transmembrane region" description="Helical" evidence="2">
    <location>
        <begin position="121"/>
        <end position="140"/>
    </location>
</feature>
<feature type="compositionally biased region" description="Pro residues" evidence="1">
    <location>
        <begin position="7"/>
        <end position="18"/>
    </location>
</feature>
<evidence type="ECO:0008006" key="5">
    <source>
        <dbReference type="Google" id="ProtNLM"/>
    </source>
</evidence>
<organism evidence="3 4">
    <name type="scientific">Micromonospora pallida</name>
    <dbReference type="NCBI Taxonomy" id="145854"/>
    <lineage>
        <taxon>Bacteria</taxon>
        <taxon>Bacillati</taxon>
        <taxon>Actinomycetota</taxon>
        <taxon>Actinomycetes</taxon>
        <taxon>Micromonosporales</taxon>
        <taxon>Micromonosporaceae</taxon>
        <taxon>Micromonospora</taxon>
    </lineage>
</organism>
<dbReference type="EMBL" id="FMHW01000002">
    <property type="protein sequence ID" value="SCL37940.1"/>
    <property type="molecule type" value="Genomic_DNA"/>
</dbReference>
<protein>
    <recommendedName>
        <fullName evidence="5">Intracellular septation protein A</fullName>
    </recommendedName>
</protein>
<feature type="region of interest" description="Disordered" evidence="1">
    <location>
        <begin position="1"/>
        <end position="47"/>
    </location>
</feature>
<feature type="transmembrane region" description="Helical" evidence="2">
    <location>
        <begin position="92"/>
        <end position="114"/>
    </location>
</feature>
<name>A0A1C6T7Z3_9ACTN</name>
<dbReference type="STRING" id="145854.GA0074692_4839"/>
<evidence type="ECO:0000256" key="2">
    <source>
        <dbReference type="SAM" id="Phobius"/>
    </source>
</evidence>
<reference evidence="4" key="1">
    <citation type="submission" date="2016-06" db="EMBL/GenBank/DDBJ databases">
        <authorList>
            <person name="Varghese N."/>
            <person name="Submissions Spin"/>
        </authorList>
    </citation>
    <scope>NUCLEOTIDE SEQUENCE [LARGE SCALE GENOMIC DNA]</scope>
    <source>
        <strain evidence="4">DSM 43817</strain>
    </source>
</reference>
<dbReference type="AlphaFoldDB" id="A0A1C6T7Z3"/>
<dbReference type="NCBIfam" id="NF041646">
    <property type="entry name" value="VC0807_fam"/>
    <property type="match status" value="1"/>
</dbReference>
<evidence type="ECO:0000256" key="1">
    <source>
        <dbReference type="SAM" id="MobiDB-lite"/>
    </source>
</evidence>
<keyword evidence="2" id="KW-0472">Membrane</keyword>
<dbReference type="OrthoDB" id="3291580at2"/>
<feature type="transmembrane region" description="Helical" evidence="2">
    <location>
        <begin position="146"/>
        <end position="164"/>
    </location>
</feature>
<sequence>MAGAAEHPPPVDRPPPVDGPALDRPASVEGPALAEHPPSVDRPASMDRRASVGRSWASAALRGISWRSLRRALVGLLGPLLLYYLLRRFGVAPAPAVVLSNTPAALWTAYGLVTGRSVDKFAVAGLATTALGAALTLAAADPRLVFARSGLVTGGVGIWFLTTARGPRPAALRLTRPLLARFVPWADWDDLWTREPAFRRIWRVTTVLVGTVQILDATLRATLAWTVPLDVLPAVTTATNLTLSPVLLALVNAYHVRAGLYRMLGVGGPFRPR</sequence>